<evidence type="ECO:0000256" key="2">
    <source>
        <dbReference type="ARBA" id="ARBA00007362"/>
    </source>
</evidence>
<dbReference type="Proteomes" id="UP000632774">
    <property type="component" value="Unassembled WGS sequence"/>
</dbReference>
<evidence type="ECO:0000313" key="8">
    <source>
        <dbReference type="EMBL" id="MBE9664981.1"/>
    </source>
</evidence>
<dbReference type="SUPFAM" id="SSF103481">
    <property type="entry name" value="Multidrug resistance efflux transporter EmrE"/>
    <property type="match status" value="2"/>
</dbReference>
<feature type="transmembrane region" description="Helical" evidence="6">
    <location>
        <begin position="12"/>
        <end position="35"/>
    </location>
</feature>
<evidence type="ECO:0000256" key="4">
    <source>
        <dbReference type="ARBA" id="ARBA00022989"/>
    </source>
</evidence>
<feature type="transmembrane region" description="Helical" evidence="6">
    <location>
        <begin position="99"/>
        <end position="117"/>
    </location>
</feature>
<feature type="transmembrane region" description="Helical" evidence="6">
    <location>
        <begin position="263"/>
        <end position="278"/>
    </location>
</feature>
<feature type="transmembrane region" description="Helical" evidence="6">
    <location>
        <begin position="232"/>
        <end position="251"/>
    </location>
</feature>
<evidence type="ECO:0000256" key="6">
    <source>
        <dbReference type="SAM" id="Phobius"/>
    </source>
</evidence>
<comment type="caution">
    <text evidence="8">The sequence shown here is derived from an EMBL/GenBank/DDBJ whole genome shotgun (WGS) entry which is preliminary data.</text>
</comment>
<gene>
    <name evidence="8" type="ORF">IRJ18_01325</name>
</gene>
<proteinExistence type="inferred from homology"/>
<accession>A0ABR9XCM9</accession>
<keyword evidence="3 6" id="KW-0812">Transmembrane</keyword>
<evidence type="ECO:0000256" key="5">
    <source>
        <dbReference type="ARBA" id="ARBA00023136"/>
    </source>
</evidence>
<dbReference type="InterPro" id="IPR000620">
    <property type="entry name" value="EamA_dom"/>
</dbReference>
<feature type="transmembrane region" description="Helical" evidence="6">
    <location>
        <begin position="41"/>
        <end position="61"/>
    </location>
</feature>
<evidence type="ECO:0000259" key="7">
    <source>
        <dbReference type="Pfam" id="PF00892"/>
    </source>
</evidence>
<reference evidence="8 9" key="1">
    <citation type="submission" date="2020-10" db="EMBL/GenBank/DDBJ databases">
        <title>Mucilaginibacter mali sp. nov., isolated from rhizosphere soil of apple orchard.</title>
        <authorList>
            <person name="Lee J.-S."/>
            <person name="Kim H.S."/>
            <person name="Kim J.-S."/>
        </authorList>
    </citation>
    <scope>NUCLEOTIDE SEQUENCE [LARGE SCALE GENOMIC DNA]</scope>
    <source>
        <strain evidence="8 9">KCTC 23157</strain>
    </source>
</reference>
<dbReference type="RefSeq" id="WP_194104401.1">
    <property type="nucleotide sequence ID" value="NZ_JADFFM010000001.1"/>
</dbReference>
<dbReference type="EMBL" id="JADFFM010000001">
    <property type="protein sequence ID" value="MBE9664981.1"/>
    <property type="molecule type" value="Genomic_DNA"/>
</dbReference>
<name>A0ABR9XCM9_9SPHI</name>
<dbReference type="InterPro" id="IPR037185">
    <property type="entry name" value="EmrE-like"/>
</dbReference>
<dbReference type="Pfam" id="PF00892">
    <property type="entry name" value="EamA"/>
    <property type="match status" value="2"/>
</dbReference>
<evidence type="ECO:0000313" key="9">
    <source>
        <dbReference type="Proteomes" id="UP000632774"/>
    </source>
</evidence>
<comment type="subcellular location">
    <subcellularLocation>
        <location evidence="1">Membrane</location>
        <topology evidence="1">Multi-pass membrane protein</topology>
    </subcellularLocation>
</comment>
<keyword evidence="4 6" id="KW-1133">Transmembrane helix</keyword>
<organism evidence="8 9">
    <name type="scientific">Mucilaginibacter boryungensis</name>
    <dbReference type="NCBI Taxonomy" id="768480"/>
    <lineage>
        <taxon>Bacteria</taxon>
        <taxon>Pseudomonadati</taxon>
        <taxon>Bacteroidota</taxon>
        <taxon>Sphingobacteriia</taxon>
        <taxon>Sphingobacteriales</taxon>
        <taxon>Sphingobacteriaceae</taxon>
        <taxon>Mucilaginibacter</taxon>
    </lineage>
</organism>
<feature type="transmembrane region" description="Helical" evidence="6">
    <location>
        <begin position="284"/>
        <end position="302"/>
    </location>
</feature>
<dbReference type="PANTHER" id="PTHR32322:SF2">
    <property type="entry name" value="EAMA DOMAIN-CONTAINING PROTEIN"/>
    <property type="match status" value="1"/>
</dbReference>
<feature type="transmembrane region" description="Helical" evidence="6">
    <location>
        <begin position="129"/>
        <end position="150"/>
    </location>
</feature>
<keyword evidence="9" id="KW-1185">Reference proteome</keyword>
<feature type="domain" description="EamA" evidence="7">
    <location>
        <begin position="15"/>
        <end position="145"/>
    </location>
</feature>
<feature type="transmembrane region" description="Helical" evidence="6">
    <location>
        <begin position="193"/>
        <end position="212"/>
    </location>
</feature>
<comment type="similarity">
    <text evidence="2">Belongs to the EamA transporter family.</text>
</comment>
<feature type="domain" description="EamA" evidence="7">
    <location>
        <begin position="163"/>
        <end position="301"/>
    </location>
</feature>
<dbReference type="InterPro" id="IPR050638">
    <property type="entry name" value="AA-Vitamin_Transporters"/>
</dbReference>
<feature type="transmembrane region" description="Helical" evidence="6">
    <location>
        <begin position="73"/>
        <end position="93"/>
    </location>
</feature>
<feature type="transmembrane region" description="Helical" evidence="6">
    <location>
        <begin position="162"/>
        <end position="181"/>
    </location>
</feature>
<sequence>MKANQPAASPVLVIAAFAVVWVVWGSTYFFIQVAIHGFPPMLMGAVRFLTAGILMLVWCFIKGDKIWSRKDIITSGLSGFLMLFIGMGIVIWAERSLPSAMVAIMVSTNPIWFVVLDKDNWKVNLKSKSTISGLVLGFGGVFLLFGEAIFKSSQGAFSREQLVGLLLLLIGPIAWCSGSLVSKKRGSTAPARLNTAWQMVIAGILYVFAGAIHGETGAFHPTEIPLKAWLAVSYLIVFGSIIGFSAYVWLLSVRPATQVSTHSYVNPVIAVLLGTLFGSEHISILQLIGLFVILFSVLLVNLTKYSFKKSKAVEKILV</sequence>
<dbReference type="PANTHER" id="PTHR32322">
    <property type="entry name" value="INNER MEMBRANE TRANSPORTER"/>
    <property type="match status" value="1"/>
</dbReference>
<evidence type="ECO:0000256" key="1">
    <source>
        <dbReference type="ARBA" id="ARBA00004141"/>
    </source>
</evidence>
<evidence type="ECO:0000256" key="3">
    <source>
        <dbReference type="ARBA" id="ARBA00022692"/>
    </source>
</evidence>
<protein>
    <submittedName>
        <fullName evidence="8">EamA family transporter</fullName>
    </submittedName>
</protein>
<keyword evidence="5 6" id="KW-0472">Membrane</keyword>